<dbReference type="AlphaFoldDB" id="A0AAV9Z683"/>
<protein>
    <submittedName>
        <fullName evidence="2">Uncharacterized protein</fullName>
    </submittedName>
</protein>
<feature type="chain" id="PRO_5043821812" evidence="1">
    <location>
        <begin position="16"/>
        <end position="463"/>
    </location>
</feature>
<gene>
    <name evidence="2" type="ORF">R3P38DRAFT_2586349</name>
</gene>
<evidence type="ECO:0000256" key="1">
    <source>
        <dbReference type="SAM" id="SignalP"/>
    </source>
</evidence>
<organism evidence="2 3">
    <name type="scientific">Favolaschia claudopus</name>
    <dbReference type="NCBI Taxonomy" id="2862362"/>
    <lineage>
        <taxon>Eukaryota</taxon>
        <taxon>Fungi</taxon>
        <taxon>Dikarya</taxon>
        <taxon>Basidiomycota</taxon>
        <taxon>Agaricomycotina</taxon>
        <taxon>Agaricomycetes</taxon>
        <taxon>Agaricomycetidae</taxon>
        <taxon>Agaricales</taxon>
        <taxon>Marasmiineae</taxon>
        <taxon>Mycenaceae</taxon>
        <taxon>Favolaschia</taxon>
    </lineage>
</organism>
<keyword evidence="1" id="KW-0732">Signal</keyword>
<feature type="signal peptide" evidence="1">
    <location>
        <begin position="1"/>
        <end position="15"/>
    </location>
</feature>
<name>A0AAV9Z683_9AGAR</name>
<proteinExistence type="predicted"/>
<evidence type="ECO:0000313" key="2">
    <source>
        <dbReference type="EMBL" id="KAK6971849.1"/>
    </source>
</evidence>
<accession>A0AAV9Z683</accession>
<sequence>MICFGLYIFLTVGWSSLLGPDLHLLIAPDLATVSCAILLKRTNAPDVSEMVMHLEIPQKHLIVRNGVRSVRAAALIQALALGIRSKSVLLESSLLFNLITGTFAAPTTVIVSTTRLPDFAADRYKALEAGYMAVGTLPQIHEDMVLQFFCPTPHCSKGEVPCTLSTGNSTFFSNSFPTADPEFTFILIFSILVDYSFSDGPALQRTSSVASFSSMPSDPSHIQSTNSDYFKADFSDPSEAMARSDLEIPEIFETFSLPDPITEPASVPTRPRSGSVAALLQTLLPDFGVSESALRAARAGKGKQTLLDRIRNVQGMQDLLDNLDLVAAKHDKDSPPKSFTDFSGGKHLLSGNSVLRACDWSSSTFVNKTQRLSKVKKILKEKDWKSNLPQSVLTQFSDHFQRWSGLVYMFSALGPVSTGCEPNAKSSVDAEQNAAALSQKHLELNAEWISTYLEPRVSTTLST</sequence>
<evidence type="ECO:0000313" key="3">
    <source>
        <dbReference type="Proteomes" id="UP001362999"/>
    </source>
</evidence>
<comment type="caution">
    <text evidence="2">The sequence shown here is derived from an EMBL/GenBank/DDBJ whole genome shotgun (WGS) entry which is preliminary data.</text>
</comment>
<dbReference type="EMBL" id="JAWWNJ010000202">
    <property type="protein sequence ID" value="KAK6971849.1"/>
    <property type="molecule type" value="Genomic_DNA"/>
</dbReference>
<dbReference type="Proteomes" id="UP001362999">
    <property type="component" value="Unassembled WGS sequence"/>
</dbReference>
<keyword evidence="3" id="KW-1185">Reference proteome</keyword>
<reference evidence="2 3" key="1">
    <citation type="journal article" date="2024" name="J Genomics">
        <title>Draft genome sequencing and assembly of Favolaschia claudopus CIRM-BRFM 2984 isolated from oak limbs.</title>
        <authorList>
            <person name="Navarro D."/>
            <person name="Drula E."/>
            <person name="Chaduli D."/>
            <person name="Cazenave R."/>
            <person name="Ahrendt S."/>
            <person name="Wang J."/>
            <person name="Lipzen A."/>
            <person name="Daum C."/>
            <person name="Barry K."/>
            <person name="Grigoriev I.V."/>
            <person name="Favel A."/>
            <person name="Rosso M.N."/>
            <person name="Martin F."/>
        </authorList>
    </citation>
    <scope>NUCLEOTIDE SEQUENCE [LARGE SCALE GENOMIC DNA]</scope>
    <source>
        <strain evidence="2 3">CIRM-BRFM 2984</strain>
    </source>
</reference>